<reference evidence="3 4" key="1">
    <citation type="journal article" date="2013" name="BMC Genomics">
        <title>The miniature genome of a carnivorous plant Genlisea aurea contains a low number of genes and short non-coding sequences.</title>
        <authorList>
            <person name="Leushkin E.V."/>
            <person name="Sutormin R.A."/>
            <person name="Nabieva E.R."/>
            <person name="Penin A.A."/>
            <person name="Kondrashov A.S."/>
            <person name="Logacheva M.D."/>
        </authorList>
    </citation>
    <scope>NUCLEOTIDE SEQUENCE [LARGE SCALE GENOMIC DNA]</scope>
</reference>
<gene>
    <name evidence="3" type="ORF">M569_15908</name>
</gene>
<evidence type="ECO:0000256" key="1">
    <source>
        <dbReference type="SAM" id="MobiDB-lite"/>
    </source>
</evidence>
<dbReference type="Proteomes" id="UP000015453">
    <property type="component" value="Unassembled WGS sequence"/>
</dbReference>
<evidence type="ECO:0008006" key="5">
    <source>
        <dbReference type="Google" id="ProtNLM"/>
    </source>
</evidence>
<dbReference type="AlphaFoldDB" id="S8BX40"/>
<evidence type="ECO:0000256" key="2">
    <source>
        <dbReference type="SAM" id="SignalP"/>
    </source>
</evidence>
<dbReference type="EMBL" id="AUSU01008807">
    <property type="protein sequence ID" value="EPS58904.1"/>
    <property type="molecule type" value="Genomic_DNA"/>
</dbReference>
<keyword evidence="4" id="KW-1185">Reference proteome</keyword>
<evidence type="ECO:0000313" key="4">
    <source>
        <dbReference type="Proteomes" id="UP000015453"/>
    </source>
</evidence>
<organism evidence="3 4">
    <name type="scientific">Genlisea aurea</name>
    <dbReference type="NCBI Taxonomy" id="192259"/>
    <lineage>
        <taxon>Eukaryota</taxon>
        <taxon>Viridiplantae</taxon>
        <taxon>Streptophyta</taxon>
        <taxon>Embryophyta</taxon>
        <taxon>Tracheophyta</taxon>
        <taxon>Spermatophyta</taxon>
        <taxon>Magnoliopsida</taxon>
        <taxon>eudicotyledons</taxon>
        <taxon>Gunneridae</taxon>
        <taxon>Pentapetalae</taxon>
        <taxon>asterids</taxon>
        <taxon>lamiids</taxon>
        <taxon>Lamiales</taxon>
        <taxon>Lentibulariaceae</taxon>
        <taxon>Genlisea</taxon>
    </lineage>
</organism>
<accession>S8BX40</accession>
<sequence>MIKKSLVFFIAIALVLISSRVRARELVQTTYDSRRGSEGGDLKKIDYGIAKPVYGSSGPDEENGEVDRIPPFGGGPGPVIIHHKPHHWHHGHPGYGHPEYAVEENVQVDRFPPFGGGHGPVVTHPWHPGHGHPNFEAGVGVQPSP</sequence>
<proteinExistence type="predicted"/>
<feature type="chain" id="PRO_5004561477" description="Glycine-rich protein" evidence="2">
    <location>
        <begin position="24"/>
        <end position="145"/>
    </location>
</feature>
<protein>
    <recommendedName>
        <fullName evidence="5">Glycine-rich protein</fullName>
    </recommendedName>
</protein>
<keyword evidence="2" id="KW-0732">Signal</keyword>
<name>S8BX40_9LAMI</name>
<feature type="region of interest" description="Disordered" evidence="1">
    <location>
        <begin position="53"/>
        <end position="91"/>
    </location>
</feature>
<feature type="region of interest" description="Disordered" evidence="1">
    <location>
        <begin position="125"/>
        <end position="145"/>
    </location>
</feature>
<feature type="compositionally biased region" description="Basic residues" evidence="1">
    <location>
        <begin position="81"/>
        <end position="91"/>
    </location>
</feature>
<evidence type="ECO:0000313" key="3">
    <source>
        <dbReference type="EMBL" id="EPS58904.1"/>
    </source>
</evidence>
<feature type="signal peptide" evidence="2">
    <location>
        <begin position="1"/>
        <end position="23"/>
    </location>
</feature>
<comment type="caution">
    <text evidence="3">The sequence shown here is derived from an EMBL/GenBank/DDBJ whole genome shotgun (WGS) entry which is preliminary data.</text>
</comment>